<dbReference type="Proteomes" id="UP000450676">
    <property type="component" value="Unassembled WGS sequence"/>
</dbReference>
<evidence type="ECO:0000313" key="1">
    <source>
        <dbReference type="EMBL" id="MYN08296.1"/>
    </source>
</evidence>
<accession>A0A7X4HBP6</accession>
<sequence>MPKFLDRLPGQALRIGVSGFAVSLLKVSRWFGPKAELLAEQPFSPEGVGALHAHHAIGVALRELLAGQDVQGWPASFVLADELARVWQVTPPAQAARLADLEAAAALRFHGLYGEPAANWKIVADWDARQPFFAAAMPQPLLATLEQAAAEHGLAVVEVQPHFVTAWNRWQGAVKTGAWFGQVHDNLLTLAVLDGKRLNAIRALPVPRGADQYWLAQTLKREALLAGLEAPQLLQLCGQVPPLLAKPAANADQIPCTVLGAALPGEEKWSLASVLAAGGLAA</sequence>
<dbReference type="AlphaFoldDB" id="A0A7X4HBP6"/>
<keyword evidence="2" id="KW-1185">Reference proteome</keyword>
<gene>
    <name evidence="1" type="ORF">GTP77_13225</name>
</gene>
<evidence type="ECO:0000313" key="2">
    <source>
        <dbReference type="Proteomes" id="UP000450676"/>
    </source>
</evidence>
<organism evidence="1 2">
    <name type="scientific">Pseudoduganella aquatica</name>
    <dbReference type="NCBI Taxonomy" id="2660641"/>
    <lineage>
        <taxon>Bacteria</taxon>
        <taxon>Pseudomonadati</taxon>
        <taxon>Pseudomonadota</taxon>
        <taxon>Betaproteobacteria</taxon>
        <taxon>Burkholderiales</taxon>
        <taxon>Oxalobacteraceae</taxon>
        <taxon>Telluria group</taxon>
        <taxon>Pseudoduganella</taxon>
    </lineage>
</organism>
<reference evidence="1 2" key="1">
    <citation type="submission" date="2019-12" db="EMBL/GenBank/DDBJ databases">
        <title>Novel species isolated from a subtropical stream in China.</title>
        <authorList>
            <person name="Lu H."/>
        </authorList>
    </citation>
    <scope>NUCLEOTIDE SEQUENCE [LARGE SCALE GENOMIC DNA]</scope>
    <source>
        <strain evidence="1 2">FT127W</strain>
    </source>
</reference>
<dbReference type="RefSeq" id="WP_161072629.1">
    <property type="nucleotide sequence ID" value="NZ_CP086370.1"/>
</dbReference>
<protein>
    <submittedName>
        <fullName evidence="1">Uncharacterized protein</fullName>
    </submittedName>
</protein>
<comment type="caution">
    <text evidence="1">The sequence shown here is derived from an EMBL/GenBank/DDBJ whole genome shotgun (WGS) entry which is preliminary data.</text>
</comment>
<dbReference type="EMBL" id="WWCU01000013">
    <property type="protein sequence ID" value="MYN08296.1"/>
    <property type="molecule type" value="Genomic_DNA"/>
</dbReference>
<name>A0A7X4HBP6_9BURK</name>
<proteinExistence type="predicted"/>